<sequence length="170" mass="19854">MKADSMNDHTSFRLITSEDVDLLSGFFDTLSESTRKIYGFPFTRQFAENWVQEGTNDPNMRRYLVFDNPAERGKEPVMLGTVWMWQWTMQVVWFGIIITDAYQNKGYGSTLIDIAVEDAKRSRKGGILLTTHKMNFRAQKLYQKHGFEIIGEDSRGEYLMLLNFSRQNEE</sequence>
<evidence type="ECO:0000259" key="1">
    <source>
        <dbReference type="PROSITE" id="PS51186"/>
    </source>
</evidence>
<organism evidence="2 3">
    <name type="scientific">Cohnella soli</name>
    <dbReference type="NCBI Taxonomy" id="425005"/>
    <lineage>
        <taxon>Bacteria</taxon>
        <taxon>Bacillati</taxon>
        <taxon>Bacillota</taxon>
        <taxon>Bacilli</taxon>
        <taxon>Bacillales</taxon>
        <taxon>Paenibacillaceae</taxon>
        <taxon>Cohnella</taxon>
    </lineage>
</organism>
<dbReference type="EC" id="2.3.-.-" evidence="2"/>
<dbReference type="SUPFAM" id="SSF55729">
    <property type="entry name" value="Acyl-CoA N-acyltransferases (Nat)"/>
    <property type="match status" value="1"/>
</dbReference>
<dbReference type="Gene3D" id="3.40.630.30">
    <property type="match status" value="1"/>
</dbReference>
<dbReference type="RefSeq" id="WP_378128943.1">
    <property type="nucleotide sequence ID" value="NZ_JBHSMI010000002.1"/>
</dbReference>
<keyword evidence="3" id="KW-1185">Reference proteome</keyword>
<dbReference type="CDD" id="cd04301">
    <property type="entry name" value="NAT_SF"/>
    <property type="match status" value="1"/>
</dbReference>
<keyword evidence="2" id="KW-0012">Acyltransferase</keyword>
<dbReference type="InterPro" id="IPR016181">
    <property type="entry name" value="Acyl_CoA_acyltransferase"/>
</dbReference>
<reference evidence="3" key="1">
    <citation type="journal article" date="2019" name="Int. J. Syst. Evol. Microbiol.">
        <title>The Global Catalogue of Microorganisms (GCM) 10K type strain sequencing project: providing services to taxonomists for standard genome sequencing and annotation.</title>
        <authorList>
            <consortium name="The Broad Institute Genomics Platform"/>
            <consortium name="The Broad Institute Genome Sequencing Center for Infectious Disease"/>
            <person name="Wu L."/>
            <person name="Ma J."/>
        </authorList>
    </citation>
    <scope>NUCLEOTIDE SEQUENCE [LARGE SCALE GENOMIC DNA]</scope>
    <source>
        <strain evidence="3">CGMCC 1.18575</strain>
    </source>
</reference>
<keyword evidence="2" id="KW-0808">Transferase</keyword>
<dbReference type="Pfam" id="PF00583">
    <property type="entry name" value="Acetyltransf_1"/>
    <property type="match status" value="1"/>
</dbReference>
<comment type="caution">
    <text evidence="2">The sequence shown here is derived from an EMBL/GenBank/DDBJ whole genome shotgun (WGS) entry which is preliminary data.</text>
</comment>
<dbReference type="InterPro" id="IPR000182">
    <property type="entry name" value="GNAT_dom"/>
</dbReference>
<gene>
    <name evidence="2" type="ORF">ACFPOF_01590</name>
</gene>
<name>A0ABW0HK79_9BACL</name>
<protein>
    <submittedName>
        <fullName evidence="2">GNAT family N-acetyltransferase</fullName>
        <ecNumber evidence="2">2.3.-.-</ecNumber>
    </submittedName>
</protein>
<dbReference type="EMBL" id="JBHSMI010000002">
    <property type="protein sequence ID" value="MFC5401414.1"/>
    <property type="molecule type" value="Genomic_DNA"/>
</dbReference>
<dbReference type="GO" id="GO:0016746">
    <property type="term" value="F:acyltransferase activity"/>
    <property type="evidence" value="ECO:0007669"/>
    <property type="project" value="UniProtKB-KW"/>
</dbReference>
<dbReference type="Proteomes" id="UP001596113">
    <property type="component" value="Unassembled WGS sequence"/>
</dbReference>
<feature type="domain" description="N-acetyltransferase" evidence="1">
    <location>
        <begin position="10"/>
        <end position="165"/>
    </location>
</feature>
<accession>A0ABW0HK79</accession>
<proteinExistence type="predicted"/>
<dbReference type="PROSITE" id="PS51186">
    <property type="entry name" value="GNAT"/>
    <property type="match status" value="1"/>
</dbReference>
<evidence type="ECO:0000313" key="2">
    <source>
        <dbReference type="EMBL" id="MFC5401414.1"/>
    </source>
</evidence>
<evidence type="ECO:0000313" key="3">
    <source>
        <dbReference type="Proteomes" id="UP001596113"/>
    </source>
</evidence>